<name>A0ABV3RQS7_9RHOB</name>
<dbReference type="NCBIfam" id="NF037997">
    <property type="entry name" value="Na_Pi_symport"/>
    <property type="match status" value="1"/>
</dbReference>
<dbReference type="InterPro" id="IPR003841">
    <property type="entry name" value="Na/Pi_transpt"/>
</dbReference>
<keyword evidence="3 6" id="KW-0812">Transmembrane</keyword>
<organism evidence="8 9">
    <name type="scientific">Sulfitobacter sediminis</name>
    <dbReference type="NCBI Taxonomy" id="3234186"/>
    <lineage>
        <taxon>Bacteria</taxon>
        <taxon>Pseudomonadati</taxon>
        <taxon>Pseudomonadota</taxon>
        <taxon>Alphaproteobacteria</taxon>
        <taxon>Rhodobacterales</taxon>
        <taxon>Roseobacteraceae</taxon>
        <taxon>Sulfitobacter</taxon>
    </lineage>
</organism>
<dbReference type="Gene3D" id="1.20.58.220">
    <property type="entry name" value="Phosphate transport system protein phou homolog 2, domain 2"/>
    <property type="match status" value="1"/>
</dbReference>
<feature type="transmembrane region" description="Helical" evidence="6">
    <location>
        <begin position="244"/>
        <end position="268"/>
    </location>
</feature>
<dbReference type="PANTHER" id="PTHR10010">
    <property type="entry name" value="SOLUTE CARRIER FAMILY 34 SODIUM PHOSPHATE , MEMBER 2-RELATED"/>
    <property type="match status" value="1"/>
</dbReference>
<feature type="transmembrane region" description="Helical" evidence="6">
    <location>
        <begin position="176"/>
        <end position="201"/>
    </location>
</feature>
<feature type="transmembrane region" description="Helical" evidence="6">
    <location>
        <begin position="6"/>
        <end position="26"/>
    </location>
</feature>
<keyword evidence="4 6" id="KW-1133">Transmembrane helix</keyword>
<evidence type="ECO:0000256" key="3">
    <source>
        <dbReference type="ARBA" id="ARBA00022692"/>
    </source>
</evidence>
<keyword evidence="5 6" id="KW-0472">Membrane</keyword>
<dbReference type="Pfam" id="PF02690">
    <property type="entry name" value="Na_Pi_cotrans"/>
    <property type="match status" value="2"/>
</dbReference>
<proteinExistence type="predicted"/>
<comment type="caution">
    <text evidence="8">The sequence shown here is derived from an EMBL/GenBank/DDBJ whole genome shotgun (WGS) entry which is preliminary data.</text>
</comment>
<feature type="transmembrane region" description="Helical" evidence="6">
    <location>
        <begin position="213"/>
        <end position="232"/>
    </location>
</feature>
<dbReference type="PANTHER" id="PTHR10010:SF46">
    <property type="entry name" value="SODIUM-DEPENDENT PHOSPHATE TRANSPORT PROTEIN 2B"/>
    <property type="match status" value="1"/>
</dbReference>
<sequence length="551" mass="59318">MESTPVVIALNLAAAAALLIWAVRLVRTGFERAFGGQLRQWLKRSTGNRATSAATGAGAAVLLQSSTAVALLLAGFMSAGAIGGTAGLAVILGADLGSAIVVQILTSRISVLTPLLLLVGVLIFLRSSRRSLRQIGRILIGLALIFLSLDLIGEASSPLAQSEATRSAMTYLSDDLITAFLLAALFSWLVHSSVAAVLLFGTLAAQGVLPVQAAIAMVLGANLGGAFIAFFLTLRSDIDVRQVVLGNLILRGGGACIALALLHALEIVELIPGGSALQQTLNVHLGFNGALLLIGLVLINPTARMTALLLPDRKAAQAEGVRSVLDPKVQNQPARAFACAQREMVDMGNRIEIMLRDTMPLFDQFDEAVVDRLRTEDRAISRMSFDLRVYLSGIRSNDPNEDTGTRAFDLAGVATNLESGADVIARKMVSLARRKHEEKTSFSEEGWQELSDFHDKVLRNVQHGIAVLMTEDIGEARELVAQKEMIREVEQRLERKHLTRLRQGLTETIETSAIHIDLLRSLKMLNTAFAMIAYPLLKEKGELLESRLSNG</sequence>
<dbReference type="EMBL" id="JBFNXX010000014">
    <property type="protein sequence ID" value="MEW9921352.1"/>
    <property type="molecule type" value="Genomic_DNA"/>
</dbReference>
<feature type="transmembrane region" description="Helical" evidence="6">
    <location>
        <begin position="100"/>
        <end position="125"/>
    </location>
</feature>
<comment type="subcellular location">
    <subcellularLocation>
        <location evidence="1">Cell membrane</location>
        <topology evidence="1">Multi-pass membrane protein</topology>
    </subcellularLocation>
</comment>
<evidence type="ECO:0000259" key="7">
    <source>
        <dbReference type="Pfam" id="PF01895"/>
    </source>
</evidence>
<feature type="transmembrane region" description="Helical" evidence="6">
    <location>
        <begin position="69"/>
        <end position="94"/>
    </location>
</feature>
<evidence type="ECO:0000313" key="8">
    <source>
        <dbReference type="EMBL" id="MEW9921352.1"/>
    </source>
</evidence>
<evidence type="ECO:0000256" key="5">
    <source>
        <dbReference type="ARBA" id="ARBA00023136"/>
    </source>
</evidence>
<protein>
    <submittedName>
        <fullName evidence="8">Na/Pi cotransporter family protein</fullName>
    </submittedName>
</protein>
<accession>A0ABV3RQS7</accession>
<evidence type="ECO:0000256" key="6">
    <source>
        <dbReference type="SAM" id="Phobius"/>
    </source>
</evidence>
<evidence type="ECO:0000256" key="4">
    <source>
        <dbReference type="ARBA" id="ARBA00022989"/>
    </source>
</evidence>
<dbReference type="InterPro" id="IPR038078">
    <property type="entry name" value="PhoU-like_sf"/>
</dbReference>
<gene>
    <name evidence="8" type="ORF">AB2B41_17205</name>
</gene>
<keyword evidence="9" id="KW-1185">Reference proteome</keyword>
<dbReference type="RefSeq" id="WP_367879050.1">
    <property type="nucleotide sequence ID" value="NZ_JBFNXX010000014.1"/>
</dbReference>
<evidence type="ECO:0000256" key="1">
    <source>
        <dbReference type="ARBA" id="ARBA00004651"/>
    </source>
</evidence>
<feature type="domain" description="PhoU" evidence="7">
    <location>
        <begin position="346"/>
        <end position="423"/>
    </location>
</feature>
<feature type="transmembrane region" description="Helical" evidence="6">
    <location>
        <begin position="280"/>
        <end position="299"/>
    </location>
</feature>
<keyword evidence="2" id="KW-1003">Cell membrane</keyword>
<dbReference type="Pfam" id="PF01895">
    <property type="entry name" value="PhoU"/>
    <property type="match status" value="1"/>
</dbReference>
<evidence type="ECO:0000313" key="9">
    <source>
        <dbReference type="Proteomes" id="UP001556098"/>
    </source>
</evidence>
<reference evidence="8 9" key="1">
    <citation type="submission" date="2024-07" db="EMBL/GenBank/DDBJ databases">
        <title>Marimonas sp.nov., isolated from tidal-flat sediment.</title>
        <authorList>
            <person name="Jayan J.N."/>
            <person name="Lee S.S."/>
        </authorList>
    </citation>
    <scope>NUCLEOTIDE SEQUENCE [LARGE SCALE GENOMIC DNA]</scope>
    <source>
        <strain evidence="8 9">MJW-29</strain>
    </source>
</reference>
<evidence type="ECO:0000256" key="2">
    <source>
        <dbReference type="ARBA" id="ARBA00022475"/>
    </source>
</evidence>
<dbReference type="Proteomes" id="UP001556098">
    <property type="component" value="Unassembled WGS sequence"/>
</dbReference>
<dbReference type="InterPro" id="IPR026022">
    <property type="entry name" value="PhoU_dom"/>
</dbReference>
<dbReference type="SUPFAM" id="SSF109755">
    <property type="entry name" value="PhoU-like"/>
    <property type="match status" value="1"/>
</dbReference>